<feature type="domain" description="RNA polymerase sigma-70 region 2" evidence="5">
    <location>
        <begin position="49"/>
        <end position="117"/>
    </location>
</feature>
<dbReference type="Gene3D" id="1.10.1740.10">
    <property type="match status" value="1"/>
</dbReference>
<evidence type="ECO:0000259" key="5">
    <source>
        <dbReference type="Pfam" id="PF04542"/>
    </source>
</evidence>
<evidence type="ECO:0000259" key="6">
    <source>
        <dbReference type="Pfam" id="PF08281"/>
    </source>
</evidence>
<dbReference type="GO" id="GO:0006352">
    <property type="term" value="P:DNA-templated transcription initiation"/>
    <property type="evidence" value="ECO:0007669"/>
    <property type="project" value="InterPro"/>
</dbReference>
<keyword evidence="4" id="KW-0804">Transcription</keyword>
<accession>E2SB10</accession>
<dbReference type="GO" id="GO:0003677">
    <property type="term" value="F:DNA binding"/>
    <property type="evidence" value="ECO:0007669"/>
    <property type="project" value="InterPro"/>
</dbReference>
<evidence type="ECO:0000313" key="7">
    <source>
        <dbReference type="EMBL" id="EFQ83556.1"/>
    </source>
</evidence>
<evidence type="ECO:0000256" key="1">
    <source>
        <dbReference type="ARBA" id="ARBA00010641"/>
    </source>
</evidence>
<organism evidence="7 8">
    <name type="scientific">Aeromicrobium marinum DSM 15272</name>
    <dbReference type="NCBI Taxonomy" id="585531"/>
    <lineage>
        <taxon>Bacteria</taxon>
        <taxon>Bacillati</taxon>
        <taxon>Actinomycetota</taxon>
        <taxon>Actinomycetes</taxon>
        <taxon>Propionibacteriales</taxon>
        <taxon>Nocardioidaceae</taxon>
        <taxon>Aeromicrobium</taxon>
    </lineage>
</organism>
<feature type="domain" description="RNA polymerase sigma factor 70 region 4 type 2" evidence="6">
    <location>
        <begin position="142"/>
        <end position="194"/>
    </location>
</feature>
<dbReference type="eggNOG" id="COG1595">
    <property type="taxonomic scope" value="Bacteria"/>
</dbReference>
<evidence type="ECO:0000313" key="8">
    <source>
        <dbReference type="Proteomes" id="UP000003111"/>
    </source>
</evidence>
<evidence type="ECO:0000256" key="4">
    <source>
        <dbReference type="ARBA" id="ARBA00023163"/>
    </source>
</evidence>
<dbReference type="CDD" id="cd06171">
    <property type="entry name" value="Sigma70_r4"/>
    <property type="match status" value="1"/>
</dbReference>
<evidence type="ECO:0000256" key="2">
    <source>
        <dbReference type="ARBA" id="ARBA00023015"/>
    </source>
</evidence>
<dbReference type="InterPro" id="IPR013324">
    <property type="entry name" value="RNA_pol_sigma_r3/r4-like"/>
</dbReference>
<comment type="similarity">
    <text evidence="1">Belongs to the sigma-70 factor family. ECF subfamily.</text>
</comment>
<dbReference type="InterPro" id="IPR014284">
    <property type="entry name" value="RNA_pol_sigma-70_dom"/>
</dbReference>
<dbReference type="NCBIfam" id="TIGR02937">
    <property type="entry name" value="sigma70-ECF"/>
    <property type="match status" value="1"/>
</dbReference>
<dbReference type="RefSeq" id="WP_007078240.1">
    <property type="nucleotide sequence ID" value="NZ_CM001024.1"/>
</dbReference>
<dbReference type="Pfam" id="PF04542">
    <property type="entry name" value="Sigma70_r2"/>
    <property type="match status" value="1"/>
</dbReference>
<protein>
    <submittedName>
        <fullName evidence="7">Sigma-70 region 2</fullName>
    </submittedName>
</protein>
<dbReference type="Gene3D" id="1.10.10.10">
    <property type="entry name" value="Winged helix-like DNA-binding domain superfamily/Winged helix DNA-binding domain"/>
    <property type="match status" value="1"/>
</dbReference>
<gene>
    <name evidence="7" type="ORF">HMPREF0063_11219</name>
</gene>
<dbReference type="InterPro" id="IPR013249">
    <property type="entry name" value="RNA_pol_sigma70_r4_t2"/>
</dbReference>
<keyword evidence="8" id="KW-1185">Reference proteome</keyword>
<dbReference type="InterPro" id="IPR036388">
    <property type="entry name" value="WH-like_DNA-bd_sf"/>
</dbReference>
<dbReference type="InterPro" id="IPR039425">
    <property type="entry name" value="RNA_pol_sigma-70-like"/>
</dbReference>
<keyword evidence="2" id="KW-0805">Transcription regulation</keyword>
<dbReference type="Proteomes" id="UP000003111">
    <property type="component" value="Unassembled WGS sequence"/>
</dbReference>
<dbReference type="STRING" id="585531.HMPREF0063_11219"/>
<dbReference type="EMBL" id="ACLF03000004">
    <property type="protein sequence ID" value="EFQ83556.1"/>
    <property type="molecule type" value="Genomic_DNA"/>
</dbReference>
<dbReference type="InterPro" id="IPR013325">
    <property type="entry name" value="RNA_pol_sigma_r2"/>
</dbReference>
<dbReference type="GO" id="GO:0016987">
    <property type="term" value="F:sigma factor activity"/>
    <property type="evidence" value="ECO:0007669"/>
    <property type="project" value="UniProtKB-KW"/>
</dbReference>
<dbReference type="HOGENOM" id="CLU_047691_9_3_11"/>
<comment type="caution">
    <text evidence="7">The sequence shown here is derived from an EMBL/GenBank/DDBJ whole genome shotgun (WGS) entry which is preliminary data.</text>
</comment>
<dbReference type="AlphaFoldDB" id="E2SB10"/>
<dbReference type="SUPFAM" id="SSF88659">
    <property type="entry name" value="Sigma3 and sigma4 domains of RNA polymerase sigma factors"/>
    <property type="match status" value="1"/>
</dbReference>
<name>E2SB10_9ACTN</name>
<dbReference type="InterPro" id="IPR007627">
    <property type="entry name" value="RNA_pol_sigma70_r2"/>
</dbReference>
<dbReference type="PANTHER" id="PTHR43133">
    <property type="entry name" value="RNA POLYMERASE ECF-TYPE SIGMA FACTO"/>
    <property type="match status" value="1"/>
</dbReference>
<keyword evidence="3" id="KW-0731">Sigma factor</keyword>
<dbReference type="PANTHER" id="PTHR43133:SF62">
    <property type="entry name" value="RNA POLYMERASE SIGMA FACTOR SIGZ"/>
    <property type="match status" value="1"/>
</dbReference>
<reference evidence="7" key="1">
    <citation type="submission" date="2010-08" db="EMBL/GenBank/DDBJ databases">
        <authorList>
            <person name="Muzny D."/>
            <person name="Qin X."/>
            <person name="Buhay C."/>
            <person name="Dugan-Rocha S."/>
            <person name="Ding Y."/>
            <person name="Chen G."/>
            <person name="Hawes A."/>
            <person name="Holder M."/>
            <person name="Jhangiani S."/>
            <person name="Johnson A."/>
            <person name="Khan Z."/>
            <person name="Li Z."/>
            <person name="Liu W."/>
            <person name="Liu X."/>
            <person name="Perez L."/>
            <person name="Shen H."/>
            <person name="Wang Q."/>
            <person name="Watt J."/>
            <person name="Xi L."/>
            <person name="Xin Y."/>
            <person name="Zhou J."/>
            <person name="Deng J."/>
            <person name="Jiang H."/>
            <person name="Liu Y."/>
            <person name="Qu J."/>
            <person name="Song X.-Z."/>
            <person name="Zhang L."/>
            <person name="Villasana D."/>
            <person name="Johnson A."/>
            <person name="Liu J."/>
            <person name="Liyanage D."/>
            <person name="Lorensuhewa L."/>
            <person name="Robinson T."/>
            <person name="Song A."/>
            <person name="Song B.-B."/>
            <person name="Dinh H."/>
            <person name="Thornton R."/>
            <person name="Coyle M."/>
            <person name="Francisco L."/>
            <person name="Jackson L."/>
            <person name="Javaid M."/>
            <person name="Korchina V."/>
            <person name="Kovar C."/>
            <person name="Mata R."/>
            <person name="Mathew T."/>
            <person name="Ngo R."/>
            <person name="Nguyen L."/>
            <person name="Nguyen N."/>
            <person name="Okwuonu G."/>
            <person name="Ongeri F."/>
            <person name="Pham C."/>
            <person name="Simmons D."/>
            <person name="Wilczek-Boney K."/>
            <person name="Hale W."/>
            <person name="Jakkamsetti A."/>
            <person name="Pham P."/>
            <person name="Ruth R."/>
            <person name="San Lucas F."/>
            <person name="Warren J."/>
            <person name="Zhang J."/>
            <person name="Zhao Z."/>
            <person name="Zhou C."/>
            <person name="Zhu D."/>
            <person name="Lee S."/>
            <person name="Bess C."/>
            <person name="Blankenburg K."/>
            <person name="Forbes L."/>
            <person name="Fu Q."/>
            <person name="Gubbala S."/>
            <person name="Hirani K."/>
            <person name="Jayaseelan J.C."/>
            <person name="Lara F."/>
            <person name="Munidasa M."/>
            <person name="Palculict T."/>
            <person name="Patil S."/>
            <person name="Pu L.-L."/>
            <person name="Saada N."/>
            <person name="Tang L."/>
            <person name="Weissenberger G."/>
            <person name="Zhu Y."/>
            <person name="Hemphill L."/>
            <person name="Shang Y."/>
            <person name="Youmans B."/>
            <person name="Ayvaz T."/>
            <person name="Ross M."/>
            <person name="Santibanez J."/>
            <person name="Aqrawi P."/>
            <person name="Gross S."/>
            <person name="Joshi V."/>
            <person name="Fowler G."/>
            <person name="Nazareth L."/>
            <person name="Reid J."/>
            <person name="Worley K."/>
            <person name="Petrosino J."/>
            <person name="Highlander S."/>
            <person name="Gibbs R."/>
        </authorList>
    </citation>
    <scope>NUCLEOTIDE SEQUENCE [LARGE SCALE GENOMIC DNA]</scope>
    <source>
        <strain evidence="7">DSM 15272</strain>
    </source>
</reference>
<dbReference type="Pfam" id="PF08281">
    <property type="entry name" value="Sigma70_r4_2"/>
    <property type="match status" value="1"/>
</dbReference>
<dbReference type="SUPFAM" id="SSF88946">
    <property type="entry name" value="Sigma2 domain of RNA polymerase sigma factors"/>
    <property type="match status" value="1"/>
</dbReference>
<proteinExistence type="inferred from homology"/>
<evidence type="ECO:0000256" key="3">
    <source>
        <dbReference type="ARBA" id="ARBA00023082"/>
    </source>
</evidence>
<sequence length="206" mass="23438">MTSTVAFALSPGRVGATLERDRGRRSGRSREAMSTMARDPRTFDVARAYRDHGPAIFGFAVNAVRDRSLAEECLQETFVRAWRHRERFDERRGSERTWLFTIARRVLVDLIRSRDRRTALVVRAGDPVEHDGRPMEQAVDRLALVEALARLTDAHREVVVAVTIGGASYQDVSDRTGVPVATLRTRMFHALRALRTHLQEEDDDDR</sequence>